<proteinExistence type="predicted"/>
<dbReference type="Pfam" id="PF00400">
    <property type="entry name" value="WD40"/>
    <property type="match status" value="3"/>
</dbReference>
<dbReference type="STRING" id="1890364.A0A2P6MX37"/>
<dbReference type="FunFam" id="2.130.10.10:FF:001248">
    <property type="entry name" value="WD repeat domain 78"/>
    <property type="match status" value="1"/>
</dbReference>
<evidence type="ECO:0000256" key="12">
    <source>
        <dbReference type="PROSITE-ProRule" id="PRU00221"/>
    </source>
</evidence>
<keyword evidence="15" id="KW-1185">Reference proteome</keyword>
<dbReference type="InterPro" id="IPR036322">
    <property type="entry name" value="WD40_repeat_dom_sf"/>
</dbReference>
<organism evidence="14 15">
    <name type="scientific">Planoprotostelium fungivorum</name>
    <dbReference type="NCBI Taxonomy" id="1890364"/>
    <lineage>
        <taxon>Eukaryota</taxon>
        <taxon>Amoebozoa</taxon>
        <taxon>Evosea</taxon>
        <taxon>Variosea</taxon>
        <taxon>Cavosteliida</taxon>
        <taxon>Cavosteliaceae</taxon>
        <taxon>Planoprotostelium</taxon>
    </lineage>
</organism>
<feature type="repeat" description="WD" evidence="12">
    <location>
        <begin position="602"/>
        <end position="644"/>
    </location>
</feature>
<dbReference type="GO" id="GO:0120293">
    <property type="term" value="C:dynein axonemal particle"/>
    <property type="evidence" value="ECO:0007669"/>
    <property type="project" value="UniProtKB-SubCell"/>
</dbReference>
<comment type="caution">
    <text evidence="14">The sequence shown here is derived from an EMBL/GenBank/DDBJ whole genome shotgun (WGS) entry which is preliminary data.</text>
</comment>
<feature type="repeat" description="WD" evidence="12">
    <location>
        <begin position="649"/>
        <end position="685"/>
    </location>
</feature>
<feature type="compositionally biased region" description="Basic residues" evidence="13">
    <location>
        <begin position="21"/>
        <end position="30"/>
    </location>
</feature>
<feature type="region of interest" description="Disordered" evidence="13">
    <location>
        <begin position="1"/>
        <end position="55"/>
    </location>
</feature>
<dbReference type="GO" id="GO:0045504">
    <property type="term" value="F:dynein heavy chain binding"/>
    <property type="evidence" value="ECO:0007669"/>
    <property type="project" value="TreeGrafter"/>
</dbReference>
<evidence type="ECO:0000313" key="14">
    <source>
        <dbReference type="EMBL" id="PRP76274.1"/>
    </source>
</evidence>
<evidence type="ECO:0000313" key="15">
    <source>
        <dbReference type="Proteomes" id="UP000241769"/>
    </source>
</evidence>
<evidence type="ECO:0000256" key="4">
    <source>
        <dbReference type="ARBA" id="ARBA00022737"/>
    </source>
</evidence>
<evidence type="ECO:0000256" key="7">
    <source>
        <dbReference type="ARBA" id="ARBA00023212"/>
    </source>
</evidence>
<dbReference type="SMART" id="SM00320">
    <property type="entry name" value="WD40"/>
    <property type="match status" value="7"/>
</dbReference>
<comment type="subcellular location">
    <subcellularLocation>
        <location evidence="1">Cytoplasm</location>
        <location evidence="1">Cytoskeleton</location>
        <location evidence="1">Flagellum axoneme</location>
    </subcellularLocation>
    <subcellularLocation>
        <location evidence="9">Dynein axonemal particle</location>
    </subcellularLocation>
</comment>
<evidence type="ECO:0000256" key="11">
    <source>
        <dbReference type="ARBA" id="ARBA00041557"/>
    </source>
</evidence>
<feature type="region of interest" description="Disordered" evidence="13">
    <location>
        <begin position="95"/>
        <end position="140"/>
    </location>
</feature>
<keyword evidence="2" id="KW-0963">Cytoplasm</keyword>
<keyword evidence="5" id="KW-0282">Flagellum</keyword>
<dbReference type="GO" id="GO:0003341">
    <property type="term" value="P:cilium movement"/>
    <property type="evidence" value="ECO:0007669"/>
    <property type="project" value="TreeGrafter"/>
</dbReference>
<feature type="compositionally biased region" description="Basic and acidic residues" evidence="13">
    <location>
        <begin position="147"/>
        <end position="158"/>
    </location>
</feature>
<feature type="compositionally biased region" description="Polar residues" evidence="13">
    <location>
        <begin position="109"/>
        <end position="134"/>
    </location>
</feature>
<dbReference type="PROSITE" id="PS50082">
    <property type="entry name" value="WD_REPEATS_2"/>
    <property type="match status" value="2"/>
</dbReference>
<evidence type="ECO:0000256" key="9">
    <source>
        <dbReference type="ARBA" id="ARBA00024190"/>
    </source>
</evidence>
<keyword evidence="3 12" id="KW-0853">WD repeat</keyword>
<dbReference type="PANTHER" id="PTHR12442:SF12">
    <property type="entry name" value="DYNEIN AXONEMAL INTERMEDIATE CHAIN 4"/>
    <property type="match status" value="1"/>
</dbReference>
<dbReference type="AlphaFoldDB" id="A0A2P6MX37"/>
<reference evidence="14 15" key="1">
    <citation type="journal article" date="2018" name="Genome Biol. Evol.">
        <title>Multiple Roots of Fruiting Body Formation in Amoebozoa.</title>
        <authorList>
            <person name="Hillmann F."/>
            <person name="Forbes G."/>
            <person name="Novohradska S."/>
            <person name="Ferling I."/>
            <person name="Riege K."/>
            <person name="Groth M."/>
            <person name="Westermann M."/>
            <person name="Marz M."/>
            <person name="Spaller T."/>
            <person name="Winckler T."/>
            <person name="Schaap P."/>
            <person name="Glockner G."/>
        </authorList>
    </citation>
    <scope>NUCLEOTIDE SEQUENCE [LARGE SCALE GENOMIC DNA]</scope>
    <source>
        <strain evidence="14 15">Jena</strain>
    </source>
</reference>
<sequence length="752" mass="84580">MDSASVTSERSSVFGSSQKIKQIKIRKRSNRPQSFAPSLDSSRSSQSISRNLKPKNNEYQAQVIVRDEMGNNVTPVSLLVLKPSALQQHTILLNEEETTKQEGDYDLESVTSGGQSMLSWSDHASVSEASGTPRTQRDVEVSVVHTETVESKREEVKKQKPAPLSSPRIVHEHELLEDDILSDGNVSLYLDETPTMWLLDIPGSCIEKDGPLGAKVMASNEEYKKRVLRKKIQNESFVDRGIQTFNFPPKSKDVQASYPRNQEVECTASEWDIYTTMHGETQTSTSMSIAVGDDEPMGTSAYSRLMDELDTEPGVWLNFENRNISSEGGNILFRDKKQARSLLSALRCTETICTQNVFHEQQILYRGMDDKRKEETNGDTTARPSLQFLWNFKCDLTVDRVVNCMCWNPRNQDILAVGYSTQDHPRNERGMILCWSLKNPKWPERIIYTSCGVTAIDFSTTHSNLLAAGMYDGSVAVFDVQRSGEDSEASALESDFKHLDPVWGVQWIYQGDDRGESIVSVSSDGRVLQWSIKKGLEHTELTKLKRSSIKVDQKSETILTRQARGLCIDFTPNDSNTYLVGTEDGNIHKCSCSYNEQYLETYGSHSGPVYRIIWSPFYSGAFISCSADWTMKLWDDNQSGQTRTPQFTLESDSNSVTDIAWSPFSSTLFAAVNSNGKILLWDLKSSVLDPIFTQECSRTPTRVLFSNDCPVLVTGTSEGCVEVWRLNHFEQEVVLNNTPCQLENLIRGNTKL</sequence>
<dbReference type="SUPFAM" id="SSF50978">
    <property type="entry name" value="WD40 repeat-like"/>
    <property type="match status" value="1"/>
</dbReference>
<keyword evidence="6" id="KW-0969">Cilium</keyword>
<keyword evidence="7" id="KW-0206">Cytoskeleton</keyword>
<evidence type="ECO:0000256" key="3">
    <source>
        <dbReference type="ARBA" id="ARBA00022574"/>
    </source>
</evidence>
<evidence type="ECO:0000256" key="10">
    <source>
        <dbReference type="ARBA" id="ARBA00040002"/>
    </source>
</evidence>
<dbReference type="GO" id="GO:0045503">
    <property type="term" value="F:dynein light chain binding"/>
    <property type="evidence" value="ECO:0007669"/>
    <property type="project" value="TreeGrafter"/>
</dbReference>
<evidence type="ECO:0000256" key="1">
    <source>
        <dbReference type="ARBA" id="ARBA00004611"/>
    </source>
</evidence>
<dbReference type="InParanoid" id="A0A2P6MX37"/>
<evidence type="ECO:0000256" key="5">
    <source>
        <dbReference type="ARBA" id="ARBA00022846"/>
    </source>
</evidence>
<keyword evidence="8" id="KW-0966">Cell projection</keyword>
<dbReference type="Gene3D" id="2.130.10.10">
    <property type="entry name" value="YVTN repeat-like/Quinoprotein amine dehydrogenase"/>
    <property type="match status" value="2"/>
</dbReference>
<keyword evidence="4" id="KW-0677">Repeat</keyword>
<dbReference type="InterPro" id="IPR050687">
    <property type="entry name" value="Dynein_IC"/>
</dbReference>
<evidence type="ECO:0000256" key="6">
    <source>
        <dbReference type="ARBA" id="ARBA00023069"/>
    </source>
</evidence>
<dbReference type="PANTHER" id="PTHR12442">
    <property type="entry name" value="DYNEIN INTERMEDIATE CHAIN"/>
    <property type="match status" value="1"/>
</dbReference>
<gene>
    <name evidence="14" type="ORF">PROFUN_07796</name>
</gene>
<dbReference type="OrthoDB" id="10259804at2759"/>
<dbReference type="GO" id="GO:0005858">
    <property type="term" value="C:axonemal dynein complex"/>
    <property type="evidence" value="ECO:0007669"/>
    <property type="project" value="TreeGrafter"/>
</dbReference>
<evidence type="ECO:0000256" key="8">
    <source>
        <dbReference type="ARBA" id="ARBA00023273"/>
    </source>
</evidence>
<dbReference type="EMBL" id="MDYQ01000337">
    <property type="protein sequence ID" value="PRP76274.1"/>
    <property type="molecule type" value="Genomic_DNA"/>
</dbReference>
<dbReference type="InterPro" id="IPR015943">
    <property type="entry name" value="WD40/YVTN_repeat-like_dom_sf"/>
</dbReference>
<protein>
    <recommendedName>
        <fullName evidence="10">Dynein axonemal intermediate chain 4</fullName>
    </recommendedName>
    <alternativeName>
        <fullName evidence="11">WD repeat-containing protein 78</fullName>
    </alternativeName>
</protein>
<accession>A0A2P6MX37</accession>
<dbReference type="InterPro" id="IPR001680">
    <property type="entry name" value="WD40_rpt"/>
</dbReference>
<evidence type="ECO:0000256" key="13">
    <source>
        <dbReference type="SAM" id="MobiDB-lite"/>
    </source>
</evidence>
<feature type="region of interest" description="Disordered" evidence="13">
    <location>
        <begin position="146"/>
        <end position="165"/>
    </location>
</feature>
<evidence type="ECO:0000256" key="2">
    <source>
        <dbReference type="ARBA" id="ARBA00022490"/>
    </source>
</evidence>
<name>A0A2P6MX37_9EUKA</name>
<feature type="compositionally biased region" description="Polar residues" evidence="13">
    <location>
        <begin position="1"/>
        <end position="15"/>
    </location>
</feature>
<feature type="compositionally biased region" description="Low complexity" evidence="13">
    <location>
        <begin position="38"/>
        <end position="49"/>
    </location>
</feature>
<dbReference type="Proteomes" id="UP000241769">
    <property type="component" value="Unassembled WGS sequence"/>
</dbReference>